<feature type="compositionally biased region" description="Basic and acidic residues" evidence="1">
    <location>
        <begin position="133"/>
        <end position="142"/>
    </location>
</feature>
<dbReference type="Proteomes" id="UP000319210">
    <property type="component" value="Unassembled WGS sequence"/>
</dbReference>
<evidence type="ECO:0000313" key="3">
    <source>
        <dbReference type="Proteomes" id="UP000319210"/>
    </source>
</evidence>
<reference evidence="2 3" key="1">
    <citation type="submission" date="2019-06" db="EMBL/GenBank/DDBJ databases">
        <title>Whole genome shotgun sequence of Streptomyces cacaoi subsp. cacaoi NBRC 12748.</title>
        <authorList>
            <person name="Hosoyama A."/>
            <person name="Uohara A."/>
            <person name="Ohji S."/>
            <person name="Ichikawa N."/>
        </authorList>
    </citation>
    <scope>NUCLEOTIDE SEQUENCE [LARGE SCALE GENOMIC DNA]</scope>
    <source>
        <strain evidence="2 3">NBRC 12748</strain>
    </source>
</reference>
<accession>A0A4Y3QZK7</accession>
<comment type="caution">
    <text evidence="2">The sequence shown here is derived from an EMBL/GenBank/DDBJ whole genome shotgun (WGS) entry which is preliminary data.</text>
</comment>
<dbReference type="EMBL" id="BJMM01000014">
    <property type="protein sequence ID" value="GEB50632.1"/>
    <property type="molecule type" value="Genomic_DNA"/>
</dbReference>
<name>A0A4Y3QZK7_STRCI</name>
<gene>
    <name evidence="2" type="ORF">SCA03_31830</name>
</gene>
<evidence type="ECO:0000313" key="2">
    <source>
        <dbReference type="EMBL" id="GEB50632.1"/>
    </source>
</evidence>
<feature type="compositionally biased region" description="Low complexity" evidence="1">
    <location>
        <begin position="1"/>
        <end position="14"/>
    </location>
</feature>
<evidence type="ECO:0000256" key="1">
    <source>
        <dbReference type="SAM" id="MobiDB-lite"/>
    </source>
</evidence>
<protein>
    <submittedName>
        <fullName evidence="2">Uncharacterized protein</fullName>
    </submittedName>
</protein>
<dbReference type="AlphaFoldDB" id="A0A4Y3QZK7"/>
<proteinExistence type="predicted"/>
<sequence>MNPGKHAAPTAAAARAHEEAPSVPEEGFRDAAGSADARRSDLKAHGDVPGAFRLHARPEDGKTAPAVSARKRLVHIQRESEQLELPAYRNGPRHDLDHGLASRHPARGAPDGPSPPVRSSVRNTESGIPVAKSRGDRNPKED</sequence>
<keyword evidence="3" id="KW-1185">Reference proteome</keyword>
<organism evidence="2 3">
    <name type="scientific">Streptomyces cacaoi</name>
    <dbReference type="NCBI Taxonomy" id="1898"/>
    <lineage>
        <taxon>Bacteria</taxon>
        <taxon>Bacillati</taxon>
        <taxon>Actinomycetota</taxon>
        <taxon>Actinomycetes</taxon>
        <taxon>Kitasatosporales</taxon>
        <taxon>Streptomycetaceae</taxon>
        <taxon>Streptomyces</taxon>
    </lineage>
</organism>
<feature type="compositionally biased region" description="Basic and acidic residues" evidence="1">
    <location>
        <begin position="36"/>
        <end position="46"/>
    </location>
</feature>
<feature type="region of interest" description="Disordered" evidence="1">
    <location>
        <begin position="1"/>
        <end position="142"/>
    </location>
</feature>